<evidence type="ECO:0000313" key="1">
    <source>
        <dbReference type="EMBL" id="MBF9135210.1"/>
    </source>
</evidence>
<gene>
    <name evidence="1" type="ORF">I0C86_40745</name>
</gene>
<reference evidence="1 2" key="1">
    <citation type="submission" date="2020-11" db="EMBL/GenBank/DDBJ databases">
        <title>A novel isolate from a Black sea contaminated sediment with potential to produce alkanes: Plantactinospora alkalitolerans sp. nov.</title>
        <authorList>
            <person name="Carro L."/>
            <person name="Veyisoglu A."/>
            <person name="Guven K."/>
            <person name="Schumann P."/>
            <person name="Klenk H.-P."/>
            <person name="Sahin N."/>
        </authorList>
    </citation>
    <scope>NUCLEOTIDE SEQUENCE [LARGE SCALE GENOMIC DNA]</scope>
    <source>
        <strain evidence="1 2">S1510</strain>
    </source>
</reference>
<dbReference type="InterPro" id="IPR027417">
    <property type="entry name" value="P-loop_NTPase"/>
</dbReference>
<organism evidence="1 2">
    <name type="scientific">Plantactinospora alkalitolerans</name>
    <dbReference type="NCBI Taxonomy" id="2789879"/>
    <lineage>
        <taxon>Bacteria</taxon>
        <taxon>Bacillati</taxon>
        <taxon>Actinomycetota</taxon>
        <taxon>Actinomycetes</taxon>
        <taxon>Micromonosporales</taxon>
        <taxon>Micromonosporaceae</taxon>
        <taxon>Plantactinospora</taxon>
    </lineage>
</organism>
<keyword evidence="2" id="KW-1185">Reference proteome</keyword>
<accession>A0ABS0H9V8</accession>
<evidence type="ECO:0000313" key="2">
    <source>
        <dbReference type="Proteomes" id="UP000638560"/>
    </source>
</evidence>
<proteinExistence type="predicted"/>
<sequence length="218" mass="23278">MSDLRLPAKSIFSPQRGEVVVGHFSGGRDVTWRLWEDGEAYCGIVVGDGADGAALLRHLAEASARTIAVRLIDPRGVLDGIDGVDVWTAEGAAAIALALDATRTVMGQTARAIAHRHPSEMLIPDTAAHQVLLVDRPDLLAPAAQEQVNMIARLSRKTGVTVVAHCRPSVGTSCEHMLRALADAHDNVMYLRKSPDSGLLGYLTADMVPFTPNFGPQN</sequence>
<protein>
    <submittedName>
        <fullName evidence="1">Uncharacterized protein</fullName>
    </submittedName>
</protein>
<name>A0ABS0H9V8_9ACTN</name>
<dbReference type="EMBL" id="JADPUN010000422">
    <property type="protein sequence ID" value="MBF9135210.1"/>
    <property type="molecule type" value="Genomic_DNA"/>
</dbReference>
<comment type="caution">
    <text evidence="1">The sequence shown here is derived from an EMBL/GenBank/DDBJ whole genome shotgun (WGS) entry which is preliminary data.</text>
</comment>
<dbReference type="Gene3D" id="3.40.50.300">
    <property type="entry name" value="P-loop containing nucleotide triphosphate hydrolases"/>
    <property type="match status" value="1"/>
</dbReference>
<dbReference type="RefSeq" id="WP_196206670.1">
    <property type="nucleotide sequence ID" value="NZ_JADPUN010000422.1"/>
</dbReference>
<dbReference type="Proteomes" id="UP000638560">
    <property type="component" value="Unassembled WGS sequence"/>
</dbReference>